<feature type="domain" description="Zn(2)-C6 fungal-type" evidence="3">
    <location>
        <begin position="19"/>
        <end position="49"/>
    </location>
</feature>
<dbReference type="Pfam" id="PF00172">
    <property type="entry name" value="Zn_clus"/>
    <property type="match status" value="1"/>
</dbReference>
<gene>
    <name evidence="4" type="ORF">N8I77_009252</name>
</gene>
<dbReference type="SUPFAM" id="SSF57701">
    <property type="entry name" value="Zn2/Cys6 DNA-binding domain"/>
    <property type="match status" value="1"/>
</dbReference>
<organism evidence="4 5">
    <name type="scientific">Phomopsis amygdali</name>
    <name type="common">Fusicoccum amygdali</name>
    <dbReference type="NCBI Taxonomy" id="1214568"/>
    <lineage>
        <taxon>Eukaryota</taxon>
        <taxon>Fungi</taxon>
        <taxon>Dikarya</taxon>
        <taxon>Ascomycota</taxon>
        <taxon>Pezizomycotina</taxon>
        <taxon>Sordariomycetes</taxon>
        <taxon>Sordariomycetidae</taxon>
        <taxon>Diaporthales</taxon>
        <taxon>Diaporthaceae</taxon>
        <taxon>Diaporthe</taxon>
    </lineage>
</organism>
<evidence type="ECO:0000256" key="1">
    <source>
        <dbReference type="ARBA" id="ARBA00023242"/>
    </source>
</evidence>
<dbReference type="Proteomes" id="UP001265746">
    <property type="component" value="Unassembled WGS sequence"/>
</dbReference>
<dbReference type="PROSITE" id="PS50048">
    <property type="entry name" value="ZN2_CY6_FUNGAL_2"/>
    <property type="match status" value="1"/>
</dbReference>
<feature type="region of interest" description="Disordered" evidence="2">
    <location>
        <begin position="245"/>
        <end position="267"/>
    </location>
</feature>
<dbReference type="PROSITE" id="PS00463">
    <property type="entry name" value="ZN2_CY6_FUNGAL_1"/>
    <property type="match status" value="1"/>
</dbReference>
<feature type="region of interest" description="Disordered" evidence="2">
    <location>
        <begin position="614"/>
        <end position="636"/>
    </location>
</feature>
<dbReference type="InterPro" id="IPR052400">
    <property type="entry name" value="Zn2-C6_fungal_TF"/>
</dbReference>
<dbReference type="SMART" id="SM00066">
    <property type="entry name" value="GAL4"/>
    <property type="match status" value="1"/>
</dbReference>
<dbReference type="EMBL" id="JAUJFL010000005">
    <property type="protein sequence ID" value="KAK2602745.1"/>
    <property type="molecule type" value="Genomic_DNA"/>
</dbReference>
<dbReference type="GO" id="GO:0000981">
    <property type="term" value="F:DNA-binding transcription factor activity, RNA polymerase II-specific"/>
    <property type="evidence" value="ECO:0007669"/>
    <property type="project" value="InterPro"/>
</dbReference>
<evidence type="ECO:0000313" key="5">
    <source>
        <dbReference type="Proteomes" id="UP001265746"/>
    </source>
</evidence>
<protein>
    <recommendedName>
        <fullName evidence="3">Zn(2)-C6 fungal-type domain-containing protein</fullName>
    </recommendedName>
</protein>
<dbReference type="PANTHER" id="PTHR47657:SF12">
    <property type="entry name" value="ZN(II)2CYS6 TRANSCRIPTION FACTOR (EUROFUNG)"/>
    <property type="match status" value="1"/>
</dbReference>
<feature type="compositionally biased region" description="Basic and acidic residues" evidence="2">
    <location>
        <begin position="255"/>
        <end position="267"/>
    </location>
</feature>
<comment type="caution">
    <text evidence="4">The sequence shown here is derived from an EMBL/GenBank/DDBJ whole genome shotgun (WGS) entry which is preliminary data.</text>
</comment>
<dbReference type="PANTHER" id="PTHR47657">
    <property type="entry name" value="STEROL REGULATORY ELEMENT-BINDING PROTEIN ECM22"/>
    <property type="match status" value="1"/>
</dbReference>
<dbReference type="Pfam" id="PF11951">
    <property type="entry name" value="Fungal_trans_2"/>
    <property type="match status" value="1"/>
</dbReference>
<dbReference type="AlphaFoldDB" id="A0AAD9SAN5"/>
<dbReference type="GO" id="GO:0008270">
    <property type="term" value="F:zinc ion binding"/>
    <property type="evidence" value="ECO:0007669"/>
    <property type="project" value="InterPro"/>
</dbReference>
<keyword evidence="1" id="KW-0539">Nucleus</keyword>
<evidence type="ECO:0000259" key="3">
    <source>
        <dbReference type="PROSITE" id="PS50048"/>
    </source>
</evidence>
<dbReference type="InterPro" id="IPR021858">
    <property type="entry name" value="Fun_TF"/>
</dbReference>
<accession>A0AAD9SAN5</accession>
<keyword evidence="5" id="KW-1185">Reference proteome</keyword>
<sequence length="636" mass="70540">MAGPGGGPPRRSHTKSRKGCDTCKKRHIRCDESFPQCKNCTKHKIRCPYNDIPVQEARPNGPPDLMWTPEVEAAIDQWRMTGVFPFDLDVNPVPAPQYYSYEELRLIHHVASISSQLNALDANGFTLWTSKIPTLIGIGTTHRFVMDALLAFSAEHLSSITGCPMVGKMAFEHRGNALTGLSKAINAFCEANSDAVLGATLVLSWQATDWRSWTHHMQGTRGIIELMDSWKDKSQFADFMAETATFPTAPPSPTPDHKPRLPSKDDVEPSLSRMLQHLQKLETQLKQNREDTKLVAQLVSFLKGTRKVDPALQVADQFERLKPLRDWLFWLPVMQLQQTQASPSALIIIAHYYAVALLMERMFPEIGAAYFGSLSIGPLEDISRRLKSISVSYGAEHHPELQSLFQLMDYATQLVQEFRNRMGWFAPAPPSPFGVFEDFSLPMTTAPMPDGLRYAENPIFSYSTENLSIKTESSAPGVPVSPMAMPSPYSNQQYLNIPPPMNGCYSPVSSTCEASSVGDDFYEASPVFYSDNEDYGSYDMGFAGTHSQLGGPYGVGTHSPFLSTTPTQQVPENSMFPSVPNGSQSPFLTPGGFSMLPVPESPVVAYSHPYSHQRHISTASAPPTYHHQAEERRSTP</sequence>
<dbReference type="InterPro" id="IPR001138">
    <property type="entry name" value="Zn2Cys6_DnaBD"/>
</dbReference>
<reference evidence="4" key="1">
    <citation type="submission" date="2023-06" db="EMBL/GenBank/DDBJ databases">
        <authorList>
            <person name="Noh H."/>
        </authorList>
    </citation>
    <scope>NUCLEOTIDE SEQUENCE</scope>
    <source>
        <strain evidence="4">DUCC20226</strain>
    </source>
</reference>
<dbReference type="InterPro" id="IPR036864">
    <property type="entry name" value="Zn2-C6_fun-type_DNA-bd_sf"/>
</dbReference>
<name>A0AAD9SAN5_PHOAM</name>
<evidence type="ECO:0000313" key="4">
    <source>
        <dbReference type="EMBL" id="KAK2602745.1"/>
    </source>
</evidence>
<dbReference type="Gene3D" id="4.10.240.10">
    <property type="entry name" value="Zn(2)-C6 fungal-type DNA-binding domain"/>
    <property type="match status" value="1"/>
</dbReference>
<proteinExistence type="predicted"/>
<evidence type="ECO:0000256" key="2">
    <source>
        <dbReference type="SAM" id="MobiDB-lite"/>
    </source>
</evidence>
<dbReference type="CDD" id="cd00067">
    <property type="entry name" value="GAL4"/>
    <property type="match status" value="1"/>
</dbReference>
<feature type="compositionally biased region" description="Basic and acidic residues" evidence="2">
    <location>
        <begin position="627"/>
        <end position="636"/>
    </location>
</feature>